<dbReference type="Proteomes" id="UP001311730">
    <property type="component" value="Unassembled WGS sequence"/>
</dbReference>
<accession>A0ABU5Z9P2</accession>
<reference evidence="1 2" key="1">
    <citation type="submission" date="2023-12" db="EMBL/GenBank/DDBJ databases">
        <title>Genomic sequences of Capnocytophaga and Parvimonas strains.</title>
        <authorList>
            <person name="Watt R.M."/>
            <person name="Wang M."/>
            <person name="Yang T."/>
            <person name="Tong W.M."/>
        </authorList>
    </citation>
    <scope>NUCLEOTIDE SEQUENCE [LARGE SCALE GENOMIC DNA]</scope>
    <source>
        <strain evidence="1 2">CCUG 13096</strain>
    </source>
</reference>
<gene>
    <name evidence="1" type="ORF">VJJ08_08920</name>
</gene>
<sequence>MKKNTNAFRRIKKKAGGSGCLVKNKCYARNYYQIEIKNDIMRIFISLIIITLFLQCKNAQRYSTEVKNSLKDTIMFKQFDFELYKRNYEGYKEDPTRPPFYILADGSAFESFVGGDDIYYLVIPPKPSYHYYMCFYYPNGRLKEYGAFAGLRSTVKIGVWRQYDAIGDETQVDEEAKFEKWSFNKVLEVLEKDGVINLRTGKHRESNELDFDFDEKEKKWTVVVVKEVIDVFIDVYYEYIFDCVAGTYTREEYERYNNKAIDLSGLPQLKNSKENKDRAIKK</sequence>
<name>A0ABU5Z9P2_9FLAO</name>
<keyword evidence="2" id="KW-1185">Reference proteome</keyword>
<comment type="caution">
    <text evidence="1">The sequence shown here is derived from an EMBL/GenBank/DDBJ whole genome shotgun (WGS) entry which is preliminary data.</text>
</comment>
<evidence type="ECO:0000313" key="1">
    <source>
        <dbReference type="EMBL" id="MEB3075418.1"/>
    </source>
</evidence>
<organism evidence="1 2">
    <name type="scientific">Capnocytophaga gingivalis</name>
    <dbReference type="NCBI Taxonomy" id="1017"/>
    <lineage>
        <taxon>Bacteria</taxon>
        <taxon>Pseudomonadati</taxon>
        <taxon>Bacteroidota</taxon>
        <taxon>Flavobacteriia</taxon>
        <taxon>Flavobacteriales</taxon>
        <taxon>Flavobacteriaceae</taxon>
        <taxon>Capnocytophaga</taxon>
    </lineage>
</organism>
<proteinExistence type="predicted"/>
<protein>
    <submittedName>
        <fullName evidence="1">Uncharacterized protein</fullName>
    </submittedName>
</protein>
<evidence type="ECO:0000313" key="2">
    <source>
        <dbReference type="Proteomes" id="UP001311730"/>
    </source>
</evidence>
<dbReference type="EMBL" id="JAYKBW010000009">
    <property type="protein sequence ID" value="MEB3075418.1"/>
    <property type="molecule type" value="Genomic_DNA"/>
</dbReference>
<dbReference type="RefSeq" id="WP_323983616.1">
    <property type="nucleotide sequence ID" value="NZ_JAYKBW010000009.1"/>
</dbReference>